<dbReference type="EnsemblPlants" id="Bo1g040190.1">
    <property type="protein sequence ID" value="Bo1g040190.1"/>
    <property type="gene ID" value="Bo1g040190"/>
</dbReference>
<dbReference type="HOGENOM" id="CLU_012390_5_3_1"/>
<evidence type="ECO:0000313" key="4">
    <source>
        <dbReference type="Proteomes" id="UP000032141"/>
    </source>
</evidence>
<reference evidence="3" key="2">
    <citation type="submission" date="2015-03" db="UniProtKB">
        <authorList>
            <consortium name="EnsemblPlants"/>
        </authorList>
    </citation>
    <scope>IDENTIFICATION</scope>
</reference>
<evidence type="ECO:0000313" key="3">
    <source>
        <dbReference type="EnsemblPlants" id="Bo1g040190.1"/>
    </source>
</evidence>
<name>A0A0D3A6B1_BRAOL</name>
<dbReference type="Gene3D" id="1.10.10.60">
    <property type="entry name" value="Homeodomain-like"/>
    <property type="match status" value="1"/>
</dbReference>
<dbReference type="InterPro" id="IPR006912">
    <property type="entry name" value="Harbinger_derived_prot"/>
</dbReference>
<evidence type="ECO:0000259" key="2">
    <source>
        <dbReference type="PROSITE" id="PS50090"/>
    </source>
</evidence>
<proteinExistence type="predicted"/>
<dbReference type="Gramene" id="Bo1g040190.1">
    <property type="protein sequence ID" value="Bo1g040190.1"/>
    <property type="gene ID" value="Bo1g040190"/>
</dbReference>
<keyword evidence="4" id="KW-1185">Reference proteome</keyword>
<feature type="region of interest" description="Disordered" evidence="1">
    <location>
        <begin position="44"/>
        <end position="64"/>
    </location>
</feature>
<accession>A0A0D3A6B1</accession>
<dbReference type="eggNOG" id="ENOG502RRIU">
    <property type="taxonomic scope" value="Eukaryota"/>
</dbReference>
<dbReference type="InterPro" id="IPR001005">
    <property type="entry name" value="SANT/Myb"/>
</dbReference>
<dbReference type="PROSITE" id="PS50090">
    <property type="entry name" value="MYB_LIKE"/>
    <property type="match status" value="1"/>
</dbReference>
<organism evidence="3 4">
    <name type="scientific">Brassica oleracea var. oleracea</name>
    <dbReference type="NCBI Taxonomy" id="109376"/>
    <lineage>
        <taxon>Eukaryota</taxon>
        <taxon>Viridiplantae</taxon>
        <taxon>Streptophyta</taxon>
        <taxon>Embryophyta</taxon>
        <taxon>Tracheophyta</taxon>
        <taxon>Spermatophyta</taxon>
        <taxon>Magnoliopsida</taxon>
        <taxon>eudicotyledons</taxon>
        <taxon>Gunneridae</taxon>
        <taxon>Pentapetalae</taxon>
        <taxon>rosids</taxon>
        <taxon>malvids</taxon>
        <taxon>Brassicales</taxon>
        <taxon>Brassicaceae</taxon>
        <taxon>Brassiceae</taxon>
        <taxon>Brassica</taxon>
    </lineage>
</organism>
<dbReference type="Pfam" id="PF04827">
    <property type="entry name" value="Plant_tran"/>
    <property type="match status" value="1"/>
</dbReference>
<protein>
    <recommendedName>
        <fullName evidence="2">Myb-like domain-containing protein</fullName>
    </recommendedName>
</protein>
<evidence type="ECO:0000256" key="1">
    <source>
        <dbReference type="SAM" id="MobiDB-lite"/>
    </source>
</evidence>
<dbReference type="AlphaFoldDB" id="A0A0D3A6B1"/>
<feature type="domain" description="Myb-like" evidence="2">
    <location>
        <begin position="57"/>
        <end position="127"/>
    </location>
</feature>
<sequence>MDSNPYRQNPNFVGLLNSQQDIAFGSYEDSVELSSSQVPFLPTQGKADSDFVGNTPPDRKERRKWTPSDDMLLISSWLNTSKDAVVNNEQKLGAFWSRVAAYFSASQVSGGEHREANNCKHRWHKINEQVCNFCGAYEAATRERSSGQNENDVVKRAHEIFFNNYKKRFLLEHAWKELKNDQKWCELSSSKNAGSSKKRKVDEDGADCSSSQPTETMRPEGVKAAKARGKKTVVEENEWMENAVKEFQSVVSLKQQDLVLKDRLSKNMLLDSLISKKEPLDDEEQALKKKLIRPKAVLFAESQEAARKDVERAFGVLQARFAIVKNPALSWDKVKIGKIMRACIILHNMIVENERDDYTLHDVSDFQQVEGSGSSHVDLTYSTDIPTNIANMMGVRTRIRDRQTHQRLKGDLVEHIWRKFGHDQDTN</sequence>
<dbReference type="PANTHER" id="PTHR45023">
    <property type="match status" value="1"/>
</dbReference>
<dbReference type="PANTHER" id="PTHR45023:SF4">
    <property type="entry name" value="GLYCINE-RICH PROTEIN-RELATED"/>
    <property type="match status" value="1"/>
</dbReference>
<reference evidence="3 4" key="1">
    <citation type="journal article" date="2014" name="Genome Biol.">
        <title>Transcriptome and methylome profiling reveals relics of genome dominance in the mesopolyploid Brassica oleracea.</title>
        <authorList>
            <person name="Parkin I.A."/>
            <person name="Koh C."/>
            <person name="Tang H."/>
            <person name="Robinson S.J."/>
            <person name="Kagale S."/>
            <person name="Clarke W.E."/>
            <person name="Town C.D."/>
            <person name="Nixon J."/>
            <person name="Krishnakumar V."/>
            <person name="Bidwell S.L."/>
            <person name="Denoeud F."/>
            <person name="Belcram H."/>
            <person name="Links M.G."/>
            <person name="Just J."/>
            <person name="Clarke C."/>
            <person name="Bender T."/>
            <person name="Huebert T."/>
            <person name="Mason A.S."/>
            <person name="Pires J.C."/>
            <person name="Barker G."/>
            <person name="Moore J."/>
            <person name="Walley P.G."/>
            <person name="Manoli S."/>
            <person name="Batley J."/>
            <person name="Edwards D."/>
            <person name="Nelson M.N."/>
            <person name="Wang X."/>
            <person name="Paterson A.H."/>
            <person name="King G."/>
            <person name="Bancroft I."/>
            <person name="Chalhoub B."/>
            <person name="Sharpe A.G."/>
        </authorList>
    </citation>
    <scope>NUCLEOTIDE SEQUENCE</scope>
    <source>
        <strain evidence="3 4">cv. TO1000</strain>
    </source>
</reference>
<dbReference type="Proteomes" id="UP000032141">
    <property type="component" value="Chromosome C1"/>
</dbReference>
<feature type="region of interest" description="Disordered" evidence="1">
    <location>
        <begin position="189"/>
        <end position="228"/>
    </location>
</feature>